<dbReference type="SUPFAM" id="SSF52540">
    <property type="entry name" value="P-loop containing nucleoside triphosphate hydrolases"/>
    <property type="match status" value="1"/>
</dbReference>
<dbReference type="EMBL" id="FWXV01000004">
    <property type="protein sequence ID" value="SMD14221.1"/>
    <property type="molecule type" value="Genomic_DNA"/>
</dbReference>
<dbReference type="Proteomes" id="UP000192674">
    <property type="component" value="Unassembled WGS sequence"/>
</dbReference>
<proteinExistence type="predicted"/>
<dbReference type="AlphaFoldDB" id="A0A1W2EX17"/>
<evidence type="ECO:0000313" key="2">
    <source>
        <dbReference type="Proteomes" id="UP000192674"/>
    </source>
</evidence>
<reference evidence="1 2" key="1">
    <citation type="submission" date="2017-04" db="EMBL/GenBank/DDBJ databases">
        <authorList>
            <person name="Afonso C.L."/>
            <person name="Miller P.J."/>
            <person name="Scott M.A."/>
            <person name="Spackman E."/>
            <person name="Goraichik I."/>
            <person name="Dimitrov K.M."/>
            <person name="Suarez D.L."/>
            <person name="Swayne D.E."/>
        </authorList>
    </citation>
    <scope>NUCLEOTIDE SEQUENCE [LARGE SCALE GENOMIC DNA]</scope>
    <source>
        <strain evidence="1 2">DSM 43828</strain>
    </source>
</reference>
<accession>A0A1W2EX17</accession>
<organism evidence="1 2">
    <name type="scientific">Kibdelosporangium aridum</name>
    <dbReference type="NCBI Taxonomy" id="2030"/>
    <lineage>
        <taxon>Bacteria</taxon>
        <taxon>Bacillati</taxon>
        <taxon>Actinomycetota</taxon>
        <taxon>Actinomycetes</taxon>
        <taxon>Pseudonocardiales</taxon>
        <taxon>Pseudonocardiaceae</taxon>
        <taxon>Kibdelosporangium</taxon>
    </lineage>
</organism>
<gene>
    <name evidence="1" type="ORF">SAMN05661093_04994</name>
</gene>
<name>A0A1W2EX17_KIBAR</name>
<dbReference type="Gene3D" id="3.40.50.300">
    <property type="entry name" value="P-loop containing nucleotide triphosphate hydrolases"/>
    <property type="match status" value="1"/>
</dbReference>
<dbReference type="InterPro" id="IPR027417">
    <property type="entry name" value="P-loop_NTPase"/>
</dbReference>
<sequence>MWRAGVGREQPTGLAAYVVVEVLAKEVLRLGQTVIVDAVNDALEARQQWERLGAEPRYIEVICSDQALHRERLERRRRGIEGFDEPTWSQVEERRKNFEAWHGERFTVDSVNDLGENVKLVLNHLRSSGPATTQYE</sequence>
<keyword evidence="2" id="KW-1185">Reference proteome</keyword>
<evidence type="ECO:0008006" key="3">
    <source>
        <dbReference type="Google" id="ProtNLM"/>
    </source>
</evidence>
<protein>
    <recommendedName>
        <fullName evidence="3">ATP-binding protein</fullName>
    </recommendedName>
</protein>
<evidence type="ECO:0000313" key="1">
    <source>
        <dbReference type="EMBL" id="SMD14221.1"/>
    </source>
</evidence>